<feature type="region of interest" description="Disordered" evidence="1">
    <location>
        <begin position="972"/>
        <end position="999"/>
    </location>
</feature>
<protein>
    <recommendedName>
        <fullName evidence="2">HTH APSES-type domain-containing protein</fullName>
    </recommendedName>
</protein>
<dbReference type="STRING" id="764103.G7DU23"/>
<dbReference type="PROSITE" id="PS51299">
    <property type="entry name" value="HTH_APSES"/>
    <property type="match status" value="1"/>
</dbReference>
<feature type="region of interest" description="Disordered" evidence="1">
    <location>
        <begin position="461"/>
        <end position="597"/>
    </location>
</feature>
<name>G7DU23_MIXOS</name>
<feature type="compositionally biased region" description="Basic and acidic residues" evidence="1">
    <location>
        <begin position="462"/>
        <end position="487"/>
    </location>
</feature>
<dbReference type="Proteomes" id="UP000009131">
    <property type="component" value="Unassembled WGS sequence"/>
</dbReference>
<dbReference type="InterPro" id="IPR036887">
    <property type="entry name" value="HTH_APSES_sf"/>
</dbReference>
<reference evidence="3 4" key="2">
    <citation type="journal article" date="2012" name="Open Biol.">
        <title>Characteristics of nucleosomes and linker DNA regions on the genome of the basidiomycete Mixia osmundae revealed by mono- and dinucleosome mapping.</title>
        <authorList>
            <person name="Nishida H."/>
            <person name="Kondo S."/>
            <person name="Matsumoto T."/>
            <person name="Suzuki Y."/>
            <person name="Yoshikawa H."/>
            <person name="Taylor T.D."/>
            <person name="Sugiyama J."/>
        </authorList>
    </citation>
    <scope>NUCLEOTIDE SEQUENCE [LARGE SCALE GENOMIC DNA]</scope>
    <source>
        <strain evidence="4">CBS 9802 / IAM 14324 / JCM 22182 / KY 12970</strain>
    </source>
</reference>
<proteinExistence type="predicted"/>
<feature type="region of interest" description="Disordered" evidence="1">
    <location>
        <begin position="342"/>
        <end position="410"/>
    </location>
</feature>
<feature type="compositionally biased region" description="Polar residues" evidence="1">
    <location>
        <begin position="285"/>
        <end position="301"/>
    </location>
</feature>
<feature type="compositionally biased region" description="Acidic residues" evidence="1">
    <location>
        <begin position="354"/>
        <end position="363"/>
    </location>
</feature>
<organism evidence="3 4">
    <name type="scientific">Mixia osmundae (strain CBS 9802 / IAM 14324 / JCM 22182 / KY 12970)</name>
    <dbReference type="NCBI Taxonomy" id="764103"/>
    <lineage>
        <taxon>Eukaryota</taxon>
        <taxon>Fungi</taxon>
        <taxon>Dikarya</taxon>
        <taxon>Basidiomycota</taxon>
        <taxon>Pucciniomycotina</taxon>
        <taxon>Mixiomycetes</taxon>
        <taxon>Mixiales</taxon>
        <taxon>Mixiaceae</taxon>
        <taxon>Mixia</taxon>
    </lineage>
</organism>
<feature type="region of interest" description="Disordered" evidence="1">
    <location>
        <begin position="668"/>
        <end position="700"/>
    </location>
</feature>
<feature type="compositionally biased region" description="Polar residues" evidence="1">
    <location>
        <begin position="575"/>
        <end position="587"/>
    </location>
</feature>
<feature type="compositionally biased region" description="Polar residues" evidence="1">
    <location>
        <begin position="221"/>
        <end position="242"/>
    </location>
</feature>
<feature type="compositionally biased region" description="Polar residues" evidence="1">
    <location>
        <begin position="668"/>
        <end position="689"/>
    </location>
</feature>
<feature type="compositionally biased region" description="Polar residues" evidence="1">
    <location>
        <begin position="397"/>
        <end position="410"/>
    </location>
</feature>
<feature type="domain" description="HTH APSES-type" evidence="2">
    <location>
        <begin position="846"/>
        <end position="959"/>
    </location>
</feature>
<dbReference type="HOGENOM" id="CLU_299768_0_0_1"/>
<dbReference type="EMBL" id="BABT02000028">
    <property type="protein sequence ID" value="GAA94083.1"/>
    <property type="molecule type" value="Genomic_DNA"/>
</dbReference>
<feature type="region of interest" description="Disordered" evidence="1">
    <location>
        <begin position="169"/>
        <end position="266"/>
    </location>
</feature>
<dbReference type="Gene3D" id="3.10.260.10">
    <property type="entry name" value="Transcription regulator HTH, APSES-type DNA-binding domain"/>
    <property type="match status" value="1"/>
</dbReference>
<dbReference type="InterPro" id="IPR003163">
    <property type="entry name" value="Tscrpt_reg_HTH_APSES-type"/>
</dbReference>
<dbReference type="InterPro" id="IPR057511">
    <property type="entry name" value="WH_GDS1"/>
</dbReference>
<feature type="region of interest" description="Disordered" evidence="1">
    <location>
        <begin position="280"/>
        <end position="301"/>
    </location>
</feature>
<feature type="compositionally biased region" description="Acidic residues" evidence="1">
    <location>
        <begin position="523"/>
        <end position="542"/>
    </location>
</feature>
<accession>G7DU23</accession>
<feature type="compositionally biased region" description="Basic residues" evidence="1">
    <location>
        <begin position="990"/>
        <end position="999"/>
    </location>
</feature>
<dbReference type="AlphaFoldDB" id="G7DU23"/>
<sequence length="999" mass="106776">MASRAIMNLPDVSSLPIVPFPPNKEIAMMLRHDDATDGLLMLCASALASVENRALCPNEISEICKSRGWTYSGTQPFALVSTCIRTHVRRAATGSKPYAPLFSPYELNGPVPAEDIPGMGIDKDGKPVIKRGTLWYLSEKGAGYPSPFTSAGSRTAGSRGKITQLPIVSAEYAKRPPPPLNVKKGSKPSESAYSKAAVAPLTGQRSRTASSTPMQVVAASSGRSGHQRSFSMSLPASASYRQGSLELDPSGEEGEESMGRGKRKRRASAIAASSAWENEIRPALSMTQSGPASMQRSTSPKYNIGAHRRTQSVTPPIAFSNEQAGGTTRKLKFKLAPLLERAAKDGSSDVEVATSDDETDDDDALKLIKRARRKSDSEATSPRLAAKPQNRLARPSFLSQSYNSSMRPSATSLSLRMKSLGCDSEAGSGEDDGRAPDLQQAMLTACDEFEFAFDHAFGASEEAAKAAEQDEAKRDSIELPTKRRSGEFDWNDDEAPAGDVDTPATTPRSYCPPTAALSPAFESDSDDSSSSEGDDEEEDDAMDTAPDSPRLSPLDVTLCPHAEAQPPSSLDEASKVSTTPIDDQVQSAEEVPEPLPTLLSMPLAPTAGFAPALGQAVDGQDDIEMELVHVDSITDDGSTDDSSISDSDSFSGTELLLNRRLSLDYDPTTSLSSLTLNQRRGSGTATSVESAGPSPTEEKLNSTAWAVDALKASSSPLESPSQTTEVAAQSFSRILASDILCPESVGLDELDQVFTKEDQEAYAACARMQAISLPNASFFLAQPPLLTRRKTQPIVAAPAQEPEALSPVPCSTLSPPTSDKEVADIIVYPMSVTQPLITARFTRFESETTARSPVPSVPVYSINVVRGDGVALPLLRRIDDDFVNVSTLVQSGAQSRDIANRLQTLQALDDTVTMTGGVGVAGIWAPLQTAKELARLHIKSASALNAFLADDVHRLFPEPLPQMRETLRSARVEKMAHEQTSDQPNPTVRTSRRRTAGRA</sequence>
<evidence type="ECO:0000259" key="2">
    <source>
        <dbReference type="PROSITE" id="PS51299"/>
    </source>
</evidence>
<gene>
    <name evidence="3" type="primary">Mo00730</name>
    <name evidence="3" type="ORF">E5Q_00730</name>
</gene>
<comment type="caution">
    <text evidence="3">The sequence shown here is derived from an EMBL/GenBank/DDBJ whole genome shotgun (WGS) entry which is preliminary data.</text>
</comment>
<evidence type="ECO:0000313" key="3">
    <source>
        <dbReference type="EMBL" id="GAA94083.1"/>
    </source>
</evidence>
<feature type="compositionally biased region" description="Polar residues" evidence="1">
    <location>
        <begin position="203"/>
        <end position="214"/>
    </location>
</feature>
<evidence type="ECO:0000256" key="1">
    <source>
        <dbReference type="SAM" id="MobiDB-lite"/>
    </source>
</evidence>
<dbReference type="Pfam" id="PF25318">
    <property type="entry name" value="WHD_GDS1"/>
    <property type="match status" value="1"/>
</dbReference>
<dbReference type="eggNOG" id="ENOG502RDIY">
    <property type="taxonomic scope" value="Eukaryota"/>
</dbReference>
<keyword evidence="4" id="KW-1185">Reference proteome</keyword>
<reference evidence="3 4" key="1">
    <citation type="journal article" date="2011" name="J. Gen. Appl. Microbiol.">
        <title>Draft genome sequencing of the enigmatic basidiomycete Mixia osmundae.</title>
        <authorList>
            <person name="Nishida H."/>
            <person name="Nagatsuka Y."/>
            <person name="Sugiyama J."/>
        </authorList>
    </citation>
    <scope>NUCLEOTIDE SEQUENCE [LARGE SCALE GENOMIC DNA]</scope>
    <source>
        <strain evidence="4">CBS 9802 / IAM 14324 / JCM 22182 / KY 12970</strain>
    </source>
</reference>
<dbReference type="InParanoid" id="G7DU23"/>
<evidence type="ECO:0000313" key="4">
    <source>
        <dbReference type="Proteomes" id="UP000009131"/>
    </source>
</evidence>
<dbReference type="SUPFAM" id="SSF54616">
    <property type="entry name" value="DNA-binding domain of Mlu1-box binding protein MBP1"/>
    <property type="match status" value="1"/>
</dbReference>
<dbReference type="GO" id="GO:0003677">
    <property type="term" value="F:DNA binding"/>
    <property type="evidence" value="ECO:0007669"/>
    <property type="project" value="InterPro"/>
</dbReference>
<dbReference type="OrthoDB" id="5597783at2759"/>